<organism evidence="1">
    <name type="scientific">Anguilla anguilla</name>
    <name type="common">European freshwater eel</name>
    <name type="synonym">Muraena anguilla</name>
    <dbReference type="NCBI Taxonomy" id="7936"/>
    <lineage>
        <taxon>Eukaryota</taxon>
        <taxon>Metazoa</taxon>
        <taxon>Chordata</taxon>
        <taxon>Craniata</taxon>
        <taxon>Vertebrata</taxon>
        <taxon>Euteleostomi</taxon>
        <taxon>Actinopterygii</taxon>
        <taxon>Neopterygii</taxon>
        <taxon>Teleostei</taxon>
        <taxon>Anguilliformes</taxon>
        <taxon>Anguillidae</taxon>
        <taxon>Anguilla</taxon>
    </lineage>
</organism>
<reference evidence="1" key="1">
    <citation type="submission" date="2014-11" db="EMBL/GenBank/DDBJ databases">
        <authorList>
            <person name="Amaro Gonzalez C."/>
        </authorList>
    </citation>
    <scope>NUCLEOTIDE SEQUENCE</scope>
</reference>
<protein>
    <submittedName>
        <fullName evidence="1">Uncharacterized protein</fullName>
    </submittedName>
</protein>
<name>A0A0E9VGL9_ANGAN</name>
<dbReference type="EMBL" id="GBXM01031323">
    <property type="protein sequence ID" value="JAH77254.1"/>
    <property type="molecule type" value="Transcribed_RNA"/>
</dbReference>
<evidence type="ECO:0000313" key="1">
    <source>
        <dbReference type="EMBL" id="JAH77254.1"/>
    </source>
</evidence>
<proteinExistence type="predicted"/>
<dbReference type="AlphaFoldDB" id="A0A0E9VGL9"/>
<sequence length="17" mass="2162">MLAKYFYVIHCVKYNIR</sequence>
<accession>A0A0E9VGL9</accession>
<reference evidence="1" key="2">
    <citation type="journal article" date="2015" name="Fish Shellfish Immunol.">
        <title>Early steps in the European eel (Anguilla anguilla)-Vibrio vulnificus interaction in the gills: Role of the RtxA13 toxin.</title>
        <authorList>
            <person name="Callol A."/>
            <person name="Pajuelo D."/>
            <person name="Ebbesson L."/>
            <person name="Teles M."/>
            <person name="MacKenzie S."/>
            <person name="Amaro C."/>
        </authorList>
    </citation>
    <scope>NUCLEOTIDE SEQUENCE</scope>
</reference>